<keyword evidence="2" id="KW-1185">Reference proteome</keyword>
<dbReference type="InterPro" id="IPR003347">
    <property type="entry name" value="JmjC_dom"/>
</dbReference>
<sequence length="275" mass="32008">MQRARVSTGPNHHDSLDRPMTITTPEDFTQQWRQPPNFPLDLRFDYLFLPAVDFLDHLRRDEEVRFTILGDEDWQVRMDRTAAFRAAPIEEIVTWPFRLVHFNLSRFYGDLVEDFQEDVMIPWRTHLSARGFTWQRLAPILFLSTEGASSTYHNDNSHGLVWQVHGTKTFHSYLAPDKHLPAEAAVIGETTAEDPPEHDRADRQSITMRPGDQLWSHALTPHWVTTESALAMSVTISHGGLCHRGRFSERELALRSYWDKSPGEAWTHDLRHVRY</sequence>
<evidence type="ECO:0000313" key="2">
    <source>
        <dbReference type="Proteomes" id="UP000005940"/>
    </source>
</evidence>
<dbReference type="AlphaFoldDB" id="I2N1M6"/>
<name>I2N1M6_STRT9</name>
<organism evidence="1 2">
    <name type="scientific">Streptomyces tsukubensis (strain DSM 42081 / NBRC 108919 / NRRL 18488 / 9993)</name>
    <dbReference type="NCBI Taxonomy" id="1114943"/>
    <lineage>
        <taxon>Bacteria</taxon>
        <taxon>Bacillati</taxon>
        <taxon>Actinomycetota</taxon>
        <taxon>Actinomycetes</taxon>
        <taxon>Kitasatosporales</taxon>
        <taxon>Streptomycetaceae</taxon>
        <taxon>Streptomyces</taxon>
    </lineage>
</organism>
<dbReference type="Gene3D" id="2.60.120.650">
    <property type="entry name" value="Cupin"/>
    <property type="match status" value="1"/>
</dbReference>
<dbReference type="SUPFAM" id="SSF51197">
    <property type="entry name" value="Clavaminate synthase-like"/>
    <property type="match status" value="1"/>
</dbReference>
<reference evidence="1 2" key="1">
    <citation type="journal article" date="2012" name="J. Bacteriol.">
        <title>Draft genome of Streptomyces tsukubaensis NRRL 18488, the producer of the clinically important immunosuppressant tacrolimus (FK506).</title>
        <authorList>
            <person name="Barreiro C."/>
            <person name="Prieto C."/>
            <person name="Sola-Landa A."/>
            <person name="Solera E."/>
            <person name="Martinez-Castro M."/>
            <person name="Perez-Redondo R."/>
            <person name="Garcia-Estrada C."/>
            <person name="Aparicio J.F."/>
            <person name="Fernandez-Martinez L.T."/>
            <person name="Santos-Aberturas J."/>
            <person name="Salehi-Najafabadi Z."/>
            <person name="Rodriguez-Garcia A."/>
            <person name="Tauch A."/>
            <person name="Martin J.F."/>
        </authorList>
    </citation>
    <scope>NUCLEOTIDE SEQUENCE [LARGE SCALE GENOMIC DNA]</scope>
    <source>
        <strain evidence="2">DSM 42081 / NBRC 108919 / NRRL 18488 / 9993</strain>
    </source>
</reference>
<protein>
    <submittedName>
        <fullName evidence="1">Uncharacterized protein</fullName>
    </submittedName>
</protein>
<accession>I2N1M6</accession>
<dbReference type="EMBL" id="CP029159">
    <property type="protein sequence ID" value="QKM68872.1"/>
    <property type="molecule type" value="Genomic_DNA"/>
</dbReference>
<dbReference type="Proteomes" id="UP000005940">
    <property type="component" value="Chromosome"/>
</dbReference>
<evidence type="ECO:0000313" key="1">
    <source>
        <dbReference type="EMBL" id="QKM68872.1"/>
    </source>
</evidence>
<gene>
    <name evidence="1" type="ORF">STSU_018530</name>
</gene>
<proteinExistence type="predicted"/>
<dbReference type="PROSITE" id="PS51184">
    <property type="entry name" value="JMJC"/>
    <property type="match status" value="1"/>
</dbReference>
<dbReference type="SMART" id="SM00558">
    <property type="entry name" value="JmjC"/>
    <property type="match status" value="1"/>
</dbReference>